<protein>
    <recommendedName>
        <fullName evidence="2">histidine kinase</fullName>
        <ecNumber evidence="2">2.7.13.3</ecNumber>
    </recommendedName>
</protein>
<keyword evidence="6" id="KW-0418">Kinase</keyword>
<feature type="transmembrane region" description="Helical" evidence="9">
    <location>
        <begin position="7"/>
        <end position="25"/>
    </location>
</feature>
<keyword evidence="5" id="KW-0547">Nucleotide-binding</keyword>
<dbReference type="PRINTS" id="PR00344">
    <property type="entry name" value="BCTRLSENSOR"/>
</dbReference>
<evidence type="ECO:0000256" key="9">
    <source>
        <dbReference type="SAM" id="Phobius"/>
    </source>
</evidence>
<keyword evidence="4" id="KW-0808">Transferase</keyword>
<evidence type="ECO:0000256" key="3">
    <source>
        <dbReference type="ARBA" id="ARBA00022553"/>
    </source>
</evidence>
<feature type="transmembrane region" description="Helical" evidence="9">
    <location>
        <begin position="258"/>
        <end position="282"/>
    </location>
</feature>
<dbReference type="InterPro" id="IPR031621">
    <property type="entry name" value="HisKA_7TM"/>
</dbReference>
<feature type="transmembrane region" description="Helical" evidence="9">
    <location>
        <begin position="125"/>
        <end position="144"/>
    </location>
</feature>
<organism evidence="11 12">
    <name type="scientific">candidate division WOR-1 bacterium RIFOXYB2_FULL_48_7</name>
    <dbReference type="NCBI Taxonomy" id="1802583"/>
    <lineage>
        <taxon>Bacteria</taxon>
        <taxon>Bacillati</taxon>
        <taxon>Saganbacteria</taxon>
    </lineage>
</organism>
<dbReference type="Gene3D" id="1.10.287.130">
    <property type="match status" value="1"/>
</dbReference>
<dbReference type="PROSITE" id="PS50109">
    <property type="entry name" value="HIS_KIN"/>
    <property type="match status" value="1"/>
</dbReference>
<feature type="transmembrane region" description="Helical" evidence="9">
    <location>
        <begin position="164"/>
        <end position="187"/>
    </location>
</feature>
<evidence type="ECO:0000259" key="10">
    <source>
        <dbReference type="PROSITE" id="PS50109"/>
    </source>
</evidence>
<feature type="transmembrane region" description="Helical" evidence="9">
    <location>
        <begin position="31"/>
        <end position="52"/>
    </location>
</feature>
<evidence type="ECO:0000256" key="7">
    <source>
        <dbReference type="ARBA" id="ARBA00022840"/>
    </source>
</evidence>
<dbReference type="Pfam" id="PF16927">
    <property type="entry name" value="HisKA_7TM"/>
    <property type="match status" value="1"/>
</dbReference>
<feature type="domain" description="Histidine kinase" evidence="10">
    <location>
        <begin position="509"/>
        <end position="714"/>
    </location>
</feature>
<dbReference type="InterPro" id="IPR003594">
    <property type="entry name" value="HATPase_dom"/>
</dbReference>
<dbReference type="EC" id="2.7.13.3" evidence="2"/>
<dbReference type="EMBL" id="MEUF01000002">
    <property type="protein sequence ID" value="OGC36959.1"/>
    <property type="molecule type" value="Genomic_DNA"/>
</dbReference>
<keyword evidence="9" id="KW-1133">Transmembrane helix</keyword>
<dbReference type="InterPro" id="IPR029016">
    <property type="entry name" value="GAF-like_dom_sf"/>
</dbReference>
<dbReference type="SUPFAM" id="SSF55781">
    <property type="entry name" value="GAF domain-like"/>
    <property type="match status" value="1"/>
</dbReference>
<proteinExistence type="predicted"/>
<evidence type="ECO:0000313" key="12">
    <source>
        <dbReference type="Proteomes" id="UP000178951"/>
    </source>
</evidence>
<dbReference type="InterPro" id="IPR005467">
    <property type="entry name" value="His_kinase_dom"/>
</dbReference>
<dbReference type="PANTHER" id="PTHR43065">
    <property type="entry name" value="SENSOR HISTIDINE KINASE"/>
    <property type="match status" value="1"/>
</dbReference>
<name>A0A1F4TWH5_UNCSA</name>
<feature type="transmembrane region" description="Helical" evidence="9">
    <location>
        <begin position="199"/>
        <end position="220"/>
    </location>
</feature>
<feature type="transmembrane region" description="Helical" evidence="9">
    <location>
        <begin position="88"/>
        <end position="113"/>
    </location>
</feature>
<sequence>MKSKKSIFRSIIYIGVVIAALGTIVSVGNNYLGYLLPLYTVIANMVLGSIIFLQNPNSNINRAFSFIVLCIVVWTLVIFMYWEATGPVFAHWCSNIAYVSTSFIPAVFVYFTLIFPDRGKKISNLTAFVLIAPVVTNVFLALTGNIIQGTALGVSGYDLVPGKYYFVFTIYFVVYMSWAFANLLRTAFSKEGKGSTQSWYVFLAFLLGSIFPIITNLILPMMNITILTRFGPSFTILLVGISAYAITKHNLMDISVIVSRTVAELIAIVFNATLYGIIVWLYRGYISTMIDTPFLLITLSFGLFVGQTHHSLRIFFQTSADKLILHGKYDYYKTIADVTTSIGEKIALKDILSILYQTFIETMEIANPRIYLPENFSELVSVSTRYVAYDKKSLAPYLSGDCPEPDSRLIDEILKTKNIISDVPELDAAIIVPCFVEGRLIAFFALGPKLSEDIYTDEDLKLLKTLANQVAISLDHTRSYEKIRAELDRAEKAAEHAQYLASLGTLTAGVAHEIRNPLTVVRSQVEGIADKARDIEYLKEFRQQALAQIDRITGIIERMLTLSQDKAGQAVEVNINPLIDSVLPALNPVNTTVIRELQAVPNIKGDPEEIRKMLVNLCQNALEAMREQPSGKLTIKTFPDGGRVVIEITDTGKGVPKELKGKIFDPFFSTRHEGAGLGLPIVYRIVREHGGEVSVHSDGVEKGSTFKVVLPAVAS</sequence>
<dbReference type="Gene3D" id="3.30.565.10">
    <property type="entry name" value="Histidine kinase-like ATPase, C-terminal domain"/>
    <property type="match status" value="1"/>
</dbReference>
<dbReference type="Gene3D" id="3.30.450.40">
    <property type="match status" value="1"/>
</dbReference>
<evidence type="ECO:0000256" key="5">
    <source>
        <dbReference type="ARBA" id="ARBA00022741"/>
    </source>
</evidence>
<feature type="transmembrane region" description="Helical" evidence="9">
    <location>
        <begin position="226"/>
        <end position="246"/>
    </location>
</feature>
<keyword evidence="9" id="KW-0812">Transmembrane</keyword>
<dbReference type="STRING" id="1802583.A2311_04835"/>
<evidence type="ECO:0000256" key="4">
    <source>
        <dbReference type="ARBA" id="ARBA00022679"/>
    </source>
</evidence>
<evidence type="ECO:0000256" key="8">
    <source>
        <dbReference type="ARBA" id="ARBA00023012"/>
    </source>
</evidence>
<reference evidence="11 12" key="1">
    <citation type="journal article" date="2016" name="Nat. Commun.">
        <title>Thousands of microbial genomes shed light on interconnected biogeochemical processes in an aquifer system.</title>
        <authorList>
            <person name="Anantharaman K."/>
            <person name="Brown C.T."/>
            <person name="Hug L.A."/>
            <person name="Sharon I."/>
            <person name="Castelle C.J."/>
            <person name="Probst A.J."/>
            <person name="Thomas B.C."/>
            <person name="Singh A."/>
            <person name="Wilkins M.J."/>
            <person name="Karaoz U."/>
            <person name="Brodie E.L."/>
            <person name="Williams K.H."/>
            <person name="Hubbard S.S."/>
            <person name="Banfield J.F."/>
        </authorList>
    </citation>
    <scope>NUCLEOTIDE SEQUENCE [LARGE SCALE GENOMIC DNA]</scope>
</reference>
<dbReference type="Pfam" id="PF02518">
    <property type="entry name" value="HATPase_c"/>
    <property type="match status" value="1"/>
</dbReference>
<dbReference type="InterPro" id="IPR036890">
    <property type="entry name" value="HATPase_C_sf"/>
</dbReference>
<keyword evidence="8" id="KW-0902">Two-component regulatory system</keyword>
<dbReference type="GO" id="GO:0005524">
    <property type="term" value="F:ATP binding"/>
    <property type="evidence" value="ECO:0007669"/>
    <property type="project" value="UniProtKB-KW"/>
</dbReference>
<keyword evidence="3" id="KW-0597">Phosphoprotein</keyword>
<dbReference type="InterPro" id="IPR003661">
    <property type="entry name" value="HisK_dim/P_dom"/>
</dbReference>
<dbReference type="GO" id="GO:0000155">
    <property type="term" value="F:phosphorelay sensor kinase activity"/>
    <property type="evidence" value="ECO:0007669"/>
    <property type="project" value="InterPro"/>
</dbReference>
<keyword evidence="9" id="KW-0472">Membrane</keyword>
<dbReference type="Pfam" id="PF00512">
    <property type="entry name" value="HisKA"/>
    <property type="match status" value="1"/>
</dbReference>
<dbReference type="PANTHER" id="PTHR43065:SF46">
    <property type="entry name" value="C4-DICARBOXYLATE TRANSPORT SENSOR PROTEIN DCTB"/>
    <property type="match status" value="1"/>
</dbReference>
<keyword evidence="7" id="KW-0067">ATP-binding</keyword>
<accession>A0A1F4TWH5</accession>
<dbReference type="InterPro" id="IPR036097">
    <property type="entry name" value="HisK_dim/P_sf"/>
</dbReference>
<comment type="caution">
    <text evidence="11">The sequence shown here is derived from an EMBL/GenBank/DDBJ whole genome shotgun (WGS) entry which is preliminary data.</text>
</comment>
<evidence type="ECO:0000313" key="11">
    <source>
        <dbReference type="EMBL" id="OGC36959.1"/>
    </source>
</evidence>
<dbReference type="InterPro" id="IPR003018">
    <property type="entry name" value="GAF"/>
</dbReference>
<dbReference type="SUPFAM" id="SSF55874">
    <property type="entry name" value="ATPase domain of HSP90 chaperone/DNA topoisomerase II/histidine kinase"/>
    <property type="match status" value="1"/>
</dbReference>
<dbReference type="SMART" id="SM00387">
    <property type="entry name" value="HATPase_c"/>
    <property type="match status" value="1"/>
</dbReference>
<dbReference type="CDD" id="cd00082">
    <property type="entry name" value="HisKA"/>
    <property type="match status" value="1"/>
</dbReference>
<feature type="transmembrane region" description="Helical" evidence="9">
    <location>
        <begin position="64"/>
        <end position="82"/>
    </location>
</feature>
<dbReference type="SMART" id="SM00388">
    <property type="entry name" value="HisKA"/>
    <property type="match status" value="1"/>
</dbReference>
<comment type="catalytic activity">
    <reaction evidence="1">
        <text>ATP + protein L-histidine = ADP + protein N-phospho-L-histidine.</text>
        <dbReference type="EC" id="2.7.13.3"/>
    </reaction>
</comment>
<gene>
    <name evidence="11" type="ORF">A2311_04835</name>
</gene>
<dbReference type="Proteomes" id="UP000178951">
    <property type="component" value="Unassembled WGS sequence"/>
</dbReference>
<evidence type="ECO:0000256" key="2">
    <source>
        <dbReference type="ARBA" id="ARBA00012438"/>
    </source>
</evidence>
<dbReference type="SUPFAM" id="SSF47384">
    <property type="entry name" value="Homodimeric domain of signal transducing histidine kinase"/>
    <property type="match status" value="1"/>
</dbReference>
<evidence type="ECO:0000256" key="6">
    <source>
        <dbReference type="ARBA" id="ARBA00022777"/>
    </source>
</evidence>
<dbReference type="SMART" id="SM00065">
    <property type="entry name" value="GAF"/>
    <property type="match status" value="1"/>
</dbReference>
<dbReference type="InterPro" id="IPR004358">
    <property type="entry name" value="Sig_transdc_His_kin-like_C"/>
</dbReference>
<dbReference type="AlphaFoldDB" id="A0A1F4TWH5"/>
<evidence type="ECO:0000256" key="1">
    <source>
        <dbReference type="ARBA" id="ARBA00000085"/>
    </source>
</evidence>